<keyword evidence="1" id="KW-0378">Hydrolase</keyword>
<dbReference type="GO" id="GO:0006310">
    <property type="term" value="P:DNA recombination"/>
    <property type="evidence" value="ECO:0007669"/>
    <property type="project" value="UniProtKB-KW"/>
</dbReference>
<keyword evidence="1" id="KW-0227">DNA damage</keyword>
<keyword evidence="1" id="KW-0234">DNA repair</keyword>
<evidence type="ECO:0000259" key="4">
    <source>
        <dbReference type="Pfam" id="PF21530"/>
    </source>
</evidence>
<dbReference type="AlphaFoldDB" id="A0A0B7MSL3"/>
<sequence length="1043" mass="118943">NTVNPEASEAAFEDLIIGKNGSNGSYIRLSTESLLALMFPHLYPQCKGHISMSTPNEDNIAKDESHGGIAKATLYGETLKGYTRQRLYMADRRFARDQAFIFFLLDCVEKSNIASANRHVVSTKGRGNLTQRDIIDPTTRKFNKNIVSNVPYIVRSSFAYKRKNFLNLSTVFRNLGSPQLFLTFSCDDYSSDFTAATGTSKPWEDPVLFSAHFKRKWLCFFEKHLLGHFARDIGGIKDYSWVLEIQDRGSPHIHCVLWTKKTVEELIALNVVCCRLYPGTFNSDPLMNRLVLKHQIHRCQHVYCKLHLTGKCRFGYPKEPAPRTEFVGDECIYQRGVEDMQVNAYNPYLLAVWRANMDIQYNKGEAAVRYLAKYMAKNESDAIFEIVNKGTSGSFKIRNEKSDKEHFKNRIVGAVEAVYDIMGWQKHHTSRAVAFIQTSLPGDDRRLIKPNIKDIRQNSKNIFTRTHVEKYEQRKGGANLTITQFYCFYREHSSSSSGSDRSNGGFQQRDFYPEPLPLYIRSKNTRYMLRKKQAFWRTFPQSEVNGEKYYYQQIVLNKAIFGTTFVNSKGRFPSWRDYFEHLVSLGSENGGISIERSYNINNLSDVGDFERGPEATQAELDVMYANANESQKSIFDRVKIELIVNSVTFVSGAAGTGKSYLLKMFERHYKLEGYKIFKLAPTGVAAFNVSGITIHRFFGMASSSLEPNYLKLDEIVKLYPKVMLLVDEYSMISKALLDVMNDALIRTTQRAVAMGGVKTIFFGDVAQLLPVKTSEGLIWDTLLYNHFSKFSLHKPIRQVDQVLIDVLNKVCVCKFDEDVIRFINERVVHKSNVPSNCLRLYTTRQNVNRANTREFKRLAGDPISVPAFDIYSGSNRKSASRALKETRLLEELELKTDMPIMLIQNLQVSRGWVNGTLAKVLEVDEENILLAKLAGGGEETLWIQRISRSIPGTSYVRTQFPIVPAFATTIHKAQSITIDAVAIHLDDMPSHGQLYVAMSRVRRAGDLYFFGTDIPVRIKRKFGVNLEAIDLIDYSQNNDDTME</sequence>
<dbReference type="GO" id="GO:0000723">
    <property type="term" value="P:telomere maintenance"/>
    <property type="evidence" value="ECO:0007669"/>
    <property type="project" value="InterPro"/>
</dbReference>
<dbReference type="CDD" id="cd18809">
    <property type="entry name" value="SF1_C_RecD"/>
    <property type="match status" value="1"/>
</dbReference>
<reference evidence="5 6" key="1">
    <citation type="submission" date="2014-09" db="EMBL/GenBank/DDBJ databases">
        <authorList>
            <person name="Ellenberger Sabrina"/>
        </authorList>
    </citation>
    <scope>NUCLEOTIDE SEQUENCE [LARGE SCALE GENOMIC DNA]</scope>
    <source>
        <strain evidence="5 6">CBS 412.66</strain>
    </source>
</reference>
<comment type="catalytic activity">
    <reaction evidence="1">
        <text>ATP + H2O = ADP + phosphate + H(+)</text>
        <dbReference type="Rhea" id="RHEA:13065"/>
        <dbReference type="ChEBI" id="CHEBI:15377"/>
        <dbReference type="ChEBI" id="CHEBI:15378"/>
        <dbReference type="ChEBI" id="CHEBI:30616"/>
        <dbReference type="ChEBI" id="CHEBI:43474"/>
        <dbReference type="ChEBI" id="CHEBI:456216"/>
        <dbReference type="EC" id="5.6.2.3"/>
    </reaction>
</comment>
<evidence type="ECO:0000256" key="1">
    <source>
        <dbReference type="RuleBase" id="RU363044"/>
    </source>
</evidence>
<feature type="domain" description="Helitron helicase-like" evidence="3">
    <location>
        <begin position="82"/>
        <end position="257"/>
    </location>
</feature>
<comment type="similarity">
    <text evidence="1">Belongs to the helicase family.</text>
</comment>
<comment type="cofactor">
    <cofactor evidence="1">
        <name>Mg(2+)</name>
        <dbReference type="ChEBI" id="CHEBI:18420"/>
    </cofactor>
</comment>
<evidence type="ECO:0000313" key="5">
    <source>
        <dbReference type="EMBL" id="CEP08961.1"/>
    </source>
</evidence>
<keyword evidence="1" id="KW-0547">Nucleotide-binding</keyword>
<keyword evidence="1" id="KW-0233">DNA recombination</keyword>
<dbReference type="EC" id="5.6.2.3" evidence="1"/>
<keyword evidence="6" id="KW-1185">Reference proteome</keyword>
<dbReference type="InterPro" id="IPR051055">
    <property type="entry name" value="PIF1_helicase"/>
</dbReference>
<dbReference type="Gene3D" id="3.40.50.300">
    <property type="entry name" value="P-loop containing nucleotide triphosphate hydrolases"/>
    <property type="match status" value="1"/>
</dbReference>
<keyword evidence="1" id="KW-0347">Helicase</keyword>
<dbReference type="GO" id="GO:0016887">
    <property type="term" value="F:ATP hydrolysis activity"/>
    <property type="evidence" value="ECO:0007669"/>
    <property type="project" value="RHEA"/>
</dbReference>
<evidence type="ECO:0000259" key="3">
    <source>
        <dbReference type="Pfam" id="PF14214"/>
    </source>
</evidence>
<feature type="domain" description="DNA helicase Pif1-like DEAD-box helicase" evidence="2">
    <location>
        <begin position="628"/>
        <end position="801"/>
    </location>
</feature>
<dbReference type="GO" id="GO:0006281">
    <property type="term" value="P:DNA repair"/>
    <property type="evidence" value="ECO:0007669"/>
    <property type="project" value="UniProtKB-KW"/>
</dbReference>
<dbReference type="InterPro" id="IPR025476">
    <property type="entry name" value="Helitron_helicase-like"/>
</dbReference>
<dbReference type="InterPro" id="IPR027417">
    <property type="entry name" value="P-loop_NTPase"/>
</dbReference>
<dbReference type="PANTHER" id="PTHR47642">
    <property type="entry name" value="ATP-DEPENDENT DNA HELICASE"/>
    <property type="match status" value="1"/>
</dbReference>
<dbReference type="STRING" id="35722.A0A0B7MSL3"/>
<dbReference type="EMBL" id="LN720716">
    <property type="protein sequence ID" value="CEP08961.1"/>
    <property type="molecule type" value="Genomic_DNA"/>
</dbReference>
<dbReference type="Pfam" id="PF14214">
    <property type="entry name" value="Helitron_like_N"/>
    <property type="match status" value="1"/>
</dbReference>
<dbReference type="GO" id="GO:0043139">
    <property type="term" value="F:5'-3' DNA helicase activity"/>
    <property type="evidence" value="ECO:0007669"/>
    <property type="project" value="UniProtKB-EC"/>
</dbReference>
<feature type="domain" description="DNA helicase Pif1-like 2B" evidence="4">
    <location>
        <begin position="891"/>
        <end position="921"/>
    </location>
</feature>
<dbReference type="Pfam" id="PF05970">
    <property type="entry name" value="PIF1"/>
    <property type="match status" value="1"/>
</dbReference>
<protein>
    <recommendedName>
        <fullName evidence="1">ATP-dependent DNA helicase</fullName>
        <ecNumber evidence="1">5.6.2.3</ecNumber>
    </recommendedName>
</protein>
<accession>A0A0B7MSL3</accession>
<dbReference type="Proteomes" id="UP000054107">
    <property type="component" value="Unassembled WGS sequence"/>
</dbReference>
<evidence type="ECO:0000313" key="6">
    <source>
        <dbReference type="Proteomes" id="UP000054107"/>
    </source>
</evidence>
<gene>
    <name evidence="5" type="primary">PARPA_02377.1 scaffold 4145</name>
</gene>
<dbReference type="OrthoDB" id="2449559at2759"/>
<organism evidence="5 6">
    <name type="scientific">Parasitella parasitica</name>
    <dbReference type="NCBI Taxonomy" id="35722"/>
    <lineage>
        <taxon>Eukaryota</taxon>
        <taxon>Fungi</taxon>
        <taxon>Fungi incertae sedis</taxon>
        <taxon>Mucoromycota</taxon>
        <taxon>Mucoromycotina</taxon>
        <taxon>Mucoromycetes</taxon>
        <taxon>Mucorales</taxon>
        <taxon>Mucorineae</taxon>
        <taxon>Mucoraceae</taxon>
        <taxon>Parasitella</taxon>
    </lineage>
</organism>
<evidence type="ECO:0000259" key="2">
    <source>
        <dbReference type="Pfam" id="PF05970"/>
    </source>
</evidence>
<dbReference type="InterPro" id="IPR049163">
    <property type="entry name" value="Pif1-like_2B_dom"/>
</dbReference>
<proteinExistence type="inferred from homology"/>
<dbReference type="Pfam" id="PF21530">
    <property type="entry name" value="Pif1_2B_dom"/>
    <property type="match status" value="1"/>
</dbReference>
<dbReference type="GO" id="GO:0005524">
    <property type="term" value="F:ATP binding"/>
    <property type="evidence" value="ECO:0007669"/>
    <property type="project" value="UniProtKB-KW"/>
</dbReference>
<feature type="non-terminal residue" evidence="5">
    <location>
        <position position="1"/>
    </location>
</feature>
<name>A0A0B7MSL3_9FUNG</name>
<dbReference type="InterPro" id="IPR010285">
    <property type="entry name" value="DNA_helicase_pif1-like_DEAD"/>
</dbReference>
<dbReference type="SUPFAM" id="SSF52540">
    <property type="entry name" value="P-loop containing nucleoside triphosphate hydrolases"/>
    <property type="match status" value="2"/>
</dbReference>
<keyword evidence="1" id="KW-0067">ATP-binding</keyword>